<dbReference type="PANTHER" id="PTHR30558">
    <property type="entry name" value="EXBD MEMBRANE COMPONENT OF PMF-DRIVEN MACROMOLECULE IMPORT SYSTEM"/>
    <property type="match status" value="1"/>
</dbReference>
<dbReference type="STRING" id="580340.Tlie_1278"/>
<reference evidence="9" key="1">
    <citation type="submission" date="2011-10" db="EMBL/GenBank/DDBJ databases">
        <title>The complete genome of chromosome of Thermovirga lienii DSM 17291.</title>
        <authorList>
            <consortium name="US DOE Joint Genome Institute (JGI-PGF)"/>
            <person name="Lucas S."/>
            <person name="Copeland A."/>
            <person name="Lapidus A."/>
            <person name="Glavina del Rio T."/>
            <person name="Dalin E."/>
            <person name="Tice H."/>
            <person name="Bruce D."/>
            <person name="Goodwin L."/>
            <person name="Pitluck S."/>
            <person name="Peters L."/>
            <person name="Mikhailova N."/>
            <person name="Saunders E."/>
            <person name="Kyrpides N."/>
            <person name="Mavromatis K."/>
            <person name="Ivanova N."/>
            <person name="Last F.I."/>
            <person name="Brettin T."/>
            <person name="Detter J.C."/>
            <person name="Han C."/>
            <person name="Larimer F."/>
            <person name="Land M."/>
            <person name="Hauser L."/>
            <person name="Markowitz V."/>
            <person name="Cheng J.-F."/>
            <person name="Hugenholtz P."/>
            <person name="Woyke T."/>
            <person name="Wu D."/>
            <person name="Spring S."/>
            <person name="Schroeder M."/>
            <person name="Brambilla E.-M."/>
            <person name="Klenk H.-P."/>
            <person name="Eisen J.A."/>
        </authorList>
    </citation>
    <scope>NUCLEOTIDE SEQUENCE [LARGE SCALE GENOMIC DNA]</scope>
    <source>
        <strain evidence="9">ATCC BAA-1197 / DSM 17291 / Cas60314</strain>
    </source>
</reference>
<dbReference type="Gene3D" id="3.30.420.270">
    <property type="match status" value="1"/>
</dbReference>
<dbReference type="GO" id="GO:0022857">
    <property type="term" value="F:transmembrane transporter activity"/>
    <property type="evidence" value="ECO:0007669"/>
    <property type="project" value="InterPro"/>
</dbReference>
<gene>
    <name evidence="8" type="ordered locus">Tlie_1278</name>
</gene>
<evidence type="ECO:0000313" key="8">
    <source>
        <dbReference type="EMBL" id="AER67009.1"/>
    </source>
</evidence>
<organism evidence="8 9">
    <name type="scientific">Thermovirga lienii (strain ATCC BAA-1197 / DSM 17291 / Cas60314)</name>
    <dbReference type="NCBI Taxonomy" id="580340"/>
    <lineage>
        <taxon>Bacteria</taxon>
        <taxon>Thermotogati</taxon>
        <taxon>Synergistota</taxon>
        <taxon>Synergistia</taxon>
        <taxon>Synergistales</taxon>
        <taxon>Thermovirgaceae</taxon>
        <taxon>Thermovirga</taxon>
    </lineage>
</organism>
<keyword evidence="7" id="KW-0653">Protein transport</keyword>
<dbReference type="KEGG" id="tli:Tlie_1278"/>
<evidence type="ECO:0000256" key="2">
    <source>
        <dbReference type="ARBA" id="ARBA00005811"/>
    </source>
</evidence>
<reference evidence="8 9" key="2">
    <citation type="journal article" date="2012" name="Stand. Genomic Sci.">
        <title>Genome sequence of the moderately thermophilic, amino-acid-degrading and sulfur-reducing bacterium Thermovirga lienii type strain (Cas60314(T)).</title>
        <authorList>
            <person name="Goker M."/>
            <person name="Saunders E."/>
            <person name="Lapidus A."/>
            <person name="Nolan M."/>
            <person name="Lucas S."/>
            <person name="Hammon N."/>
            <person name="Deshpande S."/>
            <person name="Cheng J.F."/>
            <person name="Han C."/>
            <person name="Tapia R."/>
            <person name="Goodwin L.A."/>
            <person name="Pitluck S."/>
            <person name="Liolios K."/>
            <person name="Mavromatis K."/>
            <person name="Pagani I."/>
            <person name="Ivanova N."/>
            <person name="Mikhailova N."/>
            <person name="Pati A."/>
            <person name="Chen A."/>
            <person name="Palaniappan K."/>
            <person name="Land M."/>
            <person name="Chang Y.J."/>
            <person name="Jeffries C.D."/>
            <person name="Brambilla E.M."/>
            <person name="Rohde M."/>
            <person name="Spring S."/>
            <person name="Detter J.C."/>
            <person name="Woyke T."/>
            <person name="Bristow J."/>
            <person name="Eisen J.A."/>
            <person name="Markowitz V."/>
            <person name="Hugenholtz P."/>
            <person name="Kyrpides N.C."/>
            <person name="Klenk H.P."/>
        </authorList>
    </citation>
    <scope>NUCLEOTIDE SEQUENCE [LARGE SCALE GENOMIC DNA]</scope>
    <source>
        <strain evidence="9">ATCC BAA-1197 / DSM 17291 / Cas60314</strain>
    </source>
</reference>
<evidence type="ECO:0000256" key="6">
    <source>
        <dbReference type="ARBA" id="ARBA00023136"/>
    </source>
</evidence>
<dbReference type="HOGENOM" id="CLU_085305_3_3_0"/>
<dbReference type="Pfam" id="PF02472">
    <property type="entry name" value="ExbD"/>
    <property type="match status" value="1"/>
</dbReference>
<sequence length="131" mass="14583">MKRRPRTRTSPEVELTPLIDVLFLLVVFLVLTTTFAKSQLGVALPEAKGETSSVEPVIIEILADGDFKVDDKVVDEKDLLPLIENMKINKRSVAVAADKRLPYEKVISLLDLLKEAGISEAGLLVEERREN</sequence>
<dbReference type="Proteomes" id="UP000005868">
    <property type="component" value="Chromosome"/>
</dbReference>
<evidence type="ECO:0000256" key="1">
    <source>
        <dbReference type="ARBA" id="ARBA00004162"/>
    </source>
</evidence>
<comment type="similarity">
    <text evidence="2 7">Belongs to the ExbD/TolR family.</text>
</comment>
<keyword evidence="9" id="KW-1185">Reference proteome</keyword>
<evidence type="ECO:0000256" key="5">
    <source>
        <dbReference type="ARBA" id="ARBA00022989"/>
    </source>
</evidence>
<evidence type="ECO:0000256" key="3">
    <source>
        <dbReference type="ARBA" id="ARBA00022475"/>
    </source>
</evidence>
<dbReference type="EMBL" id="CP003096">
    <property type="protein sequence ID" value="AER67009.1"/>
    <property type="molecule type" value="Genomic_DNA"/>
</dbReference>
<dbReference type="InterPro" id="IPR003400">
    <property type="entry name" value="ExbD"/>
</dbReference>
<dbReference type="AlphaFoldDB" id="G7V622"/>
<comment type="subcellular location">
    <subcellularLocation>
        <location evidence="1">Cell membrane</location>
        <topology evidence="1">Single-pass membrane protein</topology>
    </subcellularLocation>
    <subcellularLocation>
        <location evidence="7">Cell membrane</location>
        <topology evidence="7">Single-pass type II membrane protein</topology>
    </subcellularLocation>
</comment>
<proteinExistence type="inferred from homology"/>
<keyword evidence="4 7" id="KW-0812">Transmembrane</keyword>
<dbReference type="PANTHER" id="PTHR30558:SF15">
    <property type="entry name" value="BIOPOLYMER TRANSPORT PROTEIN EXBD1"/>
    <property type="match status" value="1"/>
</dbReference>
<keyword evidence="5" id="KW-1133">Transmembrane helix</keyword>
<evidence type="ECO:0000313" key="9">
    <source>
        <dbReference type="Proteomes" id="UP000005868"/>
    </source>
</evidence>
<dbReference type="GO" id="GO:0015031">
    <property type="term" value="P:protein transport"/>
    <property type="evidence" value="ECO:0007669"/>
    <property type="project" value="UniProtKB-KW"/>
</dbReference>
<name>G7V622_THELD</name>
<keyword evidence="6" id="KW-0472">Membrane</keyword>
<dbReference type="eggNOG" id="COG0848">
    <property type="taxonomic scope" value="Bacteria"/>
</dbReference>
<keyword evidence="3" id="KW-1003">Cell membrane</keyword>
<keyword evidence="7" id="KW-0813">Transport</keyword>
<evidence type="ECO:0000256" key="7">
    <source>
        <dbReference type="RuleBase" id="RU003879"/>
    </source>
</evidence>
<dbReference type="GO" id="GO:0005886">
    <property type="term" value="C:plasma membrane"/>
    <property type="evidence" value="ECO:0007669"/>
    <property type="project" value="UniProtKB-SubCell"/>
</dbReference>
<evidence type="ECO:0000256" key="4">
    <source>
        <dbReference type="ARBA" id="ARBA00022692"/>
    </source>
</evidence>
<protein>
    <submittedName>
        <fullName evidence="8">Biopolymer transport protein ExbD/TolR</fullName>
    </submittedName>
</protein>
<dbReference type="OrthoDB" id="9798629at2"/>
<accession>G7V622</accession>